<dbReference type="SMART" id="SM00014">
    <property type="entry name" value="acidPPc"/>
    <property type="match status" value="1"/>
</dbReference>
<feature type="domain" description="Phosphatidic acid phosphatase type 2/haloperoxidase" evidence="8">
    <location>
        <begin position="51"/>
        <end position="160"/>
    </location>
</feature>
<protein>
    <submittedName>
        <fullName evidence="9">Phosphatase PAP2 family protein</fullName>
    </submittedName>
</protein>
<evidence type="ECO:0000259" key="8">
    <source>
        <dbReference type="SMART" id="SM00014"/>
    </source>
</evidence>
<keyword evidence="3 7" id="KW-0812">Transmembrane</keyword>
<dbReference type="EMBL" id="JACSNV010000021">
    <property type="protein sequence ID" value="MBM6878754.1"/>
    <property type="molecule type" value="Genomic_DNA"/>
</dbReference>
<keyword evidence="10" id="KW-1185">Reference proteome</keyword>
<dbReference type="InterPro" id="IPR036938">
    <property type="entry name" value="PAP2/HPO_sf"/>
</dbReference>
<dbReference type="PANTHER" id="PTHR14969:SF62">
    <property type="entry name" value="DECAPRENYLPHOSPHORYL-5-PHOSPHORIBOSE PHOSPHATASE RV3807C-RELATED"/>
    <property type="match status" value="1"/>
</dbReference>
<keyword evidence="5 7" id="KW-1133">Transmembrane helix</keyword>
<name>A0ABS2GBA1_9FIRM</name>
<comment type="caution">
    <text evidence="9">The sequence shown here is derived from an EMBL/GenBank/DDBJ whole genome shotgun (WGS) entry which is preliminary data.</text>
</comment>
<feature type="transmembrane region" description="Helical" evidence="7">
    <location>
        <begin position="20"/>
        <end position="42"/>
    </location>
</feature>
<evidence type="ECO:0000313" key="9">
    <source>
        <dbReference type="EMBL" id="MBM6878754.1"/>
    </source>
</evidence>
<evidence type="ECO:0000256" key="2">
    <source>
        <dbReference type="ARBA" id="ARBA00022475"/>
    </source>
</evidence>
<evidence type="ECO:0000313" key="10">
    <source>
        <dbReference type="Proteomes" id="UP000729290"/>
    </source>
</evidence>
<gene>
    <name evidence="9" type="ORF">H9X83_11400</name>
</gene>
<keyword evidence="4" id="KW-0378">Hydrolase</keyword>
<evidence type="ECO:0000256" key="5">
    <source>
        <dbReference type="ARBA" id="ARBA00022989"/>
    </source>
</evidence>
<organism evidence="9 10">
    <name type="scientific">Anaerotignum lactatifermentans</name>
    <dbReference type="NCBI Taxonomy" id="160404"/>
    <lineage>
        <taxon>Bacteria</taxon>
        <taxon>Bacillati</taxon>
        <taxon>Bacillota</taxon>
        <taxon>Clostridia</taxon>
        <taxon>Lachnospirales</taxon>
        <taxon>Anaerotignaceae</taxon>
        <taxon>Anaerotignum</taxon>
    </lineage>
</organism>
<dbReference type="InterPro" id="IPR000326">
    <property type="entry name" value="PAP2/HPO"/>
</dbReference>
<evidence type="ECO:0000256" key="4">
    <source>
        <dbReference type="ARBA" id="ARBA00022801"/>
    </source>
</evidence>
<evidence type="ECO:0000256" key="7">
    <source>
        <dbReference type="SAM" id="Phobius"/>
    </source>
</evidence>
<keyword evidence="2" id="KW-1003">Cell membrane</keyword>
<dbReference type="Gene3D" id="1.20.144.10">
    <property type="entry name" value="Phosphatidic acid phosphatase type 2/haloperoxidase"/>
    <property type="match status" value="2"/>
</dbReference>
<feature type="transmembrane region" description="Helical" evidence="7">
    <location>
        <begin position="145"/>
        <end position="163"/>
    </location>
</feature>
<dbReference type="Proteomes" id="UP000729290">
    <property type="component" value="Unassembled WGS sequence"/>
</dbReference>
<dbReference type="SUPFAM" id="SSF48317">
    <property type="entry name" value="Acid phosphatase/Vanadium-dependent haloperoxidase"/>
    <property type="match status" value="1"/>
</dbReference>
<accession>A0ABS2GBA1</accession>
<dbReference type="PANTHER" id="PTHR14969">
    <property type="entry name" value="SPHINGOSINE-1-PHOSPHATE PHOSPHOHYDROLASE"/>
    <property type="match status" value="1"/>
</dbReference>
<sequence>MMTWIQNNVPHKGLNGLMMGISWLGNGGMVWIVLGVVLLLAGWKLRRRLYWGLAVLLSLGSNALVCNLLLKPLVARTRPYDVLGYDLLIPPLSDYSFPSGHTSASFAAATAIYALHPGWGKAAYVFAALMGISRLYLGVHFVTDVVVGAVIGVVMAKLTLLLMKRTMKKRI</sequence>
<feature type="transmembrane region" description="Helical" evidence="7">
    <location>
        <begin position="49"/>
        <end position="70"/>
    </location>
</feature>
<evidence type="ECO:0000256" key="1">
    <source>
        <dbReference type="ARBA" id="ARBA00004651"/>
    </source>
</evidence>
<evidence type="ECO:0000256" key="3">
    <source>
        <dbReference type="ARBA" id="ARBA00022692"/>
    </source>
</evidence>
<evidence type="ECO:0000256" key="6">
    <source>
        <dbReference type="ARBA" id="ARBA00023136"/>
    </source>
</evidence>
<reference evidence="9 10" key="1">
    <citation type="journal article" date="2021" name="Sci. Rep.">
        <title>The distribution of antibiotic resistance genes in chicken gut microbiota commensals.</title>
        <authorList>
            <person name="Juricova H."/>
            <person name="Matiasovicova J."/>
            <person name="Kubasova T."/>
            <person name="Cejkova D."/>
            <person name="Rychlik I."/>
        </authorList>
    </citation>
    <scope>NUCLEOTIDE SEQUENCE [LARGE SCALE GENOMIC DNA]</scope>
    <source>
        <strain evidence="9 10">An431b</strain>
    </source>
</reference>
<dbReference type="Pfam" id="PF01569">
    <property type="entry name" value="PAP2"/>
    <property type="match status" value="1"/>
</dbReference>
<keyword evidence="6 7" id="KW-0472">Membrane</keyword>
<comment type="subcellular location">
    <subcellularLocation>
        <location evidence="1">Cell membrane</location>
        <topology evidence="1">Multi-pass membrane protein</topology>
    </subcellularLocation>
</comment>
<proteinExistence type="predicted"/>